<organism evidence="1 2">
    <name type="scientific">Necator americanus</name>
    <name type="common">Human hookworm</name>
    <dbReference type="NCBI Taxonomy" id="51031"/>
    <lineage>
        <taxon>Eukaryota</taxon>
        <taxon>Metazoa</taxon>
        <taxon>Ecdysozoa</taxon>
        <taxon>Nematoda</taxon>
        <taxon>Chromadorea</taxon>
        <taxon>Rhabditida</taxon>
        <taxon>Rhabditina</taxon>
        <taxon>Rhabditomorpha</taxon>
        <taxon>Strongyloidea</taxon>
        <taxon>Ancylostomatidae</taxon>
        <taxon>Bunostominae</taxon>
        <taxon>Necator</taxon>
    </lineage>
</organism>
<evidence type="ECO:0000313" key="2">
    <source>
        <dbReference type="Proteomes" id="UP000053676"/>
    </source>
</evidence>
<evidence type="ECO:0000313" key="1">
    <source>
        <dbReference type="EMBL" id="ETN70829.1"/>
    </source>
</evidence>
<name>W2SMD3_NECAM</name>
<protein>
    <submittedName>
        <fullName evidence="1">Uncharacterized protein</fullName>
    </submittedName>
</protein>
<dbReference type="EMBL" id="KI668889">
    <property type="protein sequence ID" value="ETN70829.1"/>
    <property type="molecule type" value="Genomic_DNA"/>
</dbReference>
<dbReference type="AlphaFoldDB" id="W2SMD3"/>
<proteinExistence type="predicted"/>
<accession>W2SMD3</accession>
<reference evidence="2" key="1">
    <citation type="journal article" date="2014" name="Nat. Genet.">
        <title>Genome of the human hookworm Necator americanus.</title>
        <authorList>
            <person name="Tang Y.T."/>
            <person name="Gao X."/>
            <person name="Rosa B.A."/>
            <person name="Abubucker S."/>
            <person name="Hallsworth-Pepin K."/>
            <person name="Martin J."/>
            <person name="Tyagi R."/>
            <person name="Heizer E."/>
            <person name="Zhang X."/>
            <person name="Bhonagiri-Palsikar V."/>
            <person name="Minx P."/>
            <person name="Warren W.C."/>
            <person name="Wang Q."/>
            <person name="Zhan B."/>
            <person name="Hotez P.J."/>
            <person name="Sternberg P.W."/>
            <person name="Dougall A."/>
            <person name="Gaze S.T."/>
            <person name="Mulvenna J."/>
            <person name="Sotillo J."/>
            <person name="Ranganathan S."/>
            <person name="Rabelo E.M."/>
            <person name="Wilson R.K."/>
            <person name="Felgner P.L."/>
            <person name="Bethony J."/>
            <person name="Hawdon J.M."/>
            <person name="Gasser R.B."/>
            <person name="Loukas A."/>
            <person name="Mitreva M."/>
        </authorList>
    </citation>
    <scope>NUCLEOTIDE SEQUENCE [LARGE SCALE GENOMIC DNA]</scope>
</reference>
<dbReference type="KEGG" id="nai:NECAME_14508"/>
<dbReference type="Proteomes" id="UP000053676">
    <property type="component" value="Unassembled WGS sequence"/>
</dbReference>
<gene>
    <name evidence="1" type="ORF">NECAME_14508</name>
</gene>
<keyword evidence="2" id="KW-1185">Reference proteome</keyword>
<sequence length="65" mass="7135">MYLHHVRAVQTQIESPQKHFAATNKVDKMGRLKSHALCSEHCVLAGCVINALLTCVSFSIASSPR</sequence>